<evidence type="ECO:0000256" key="8">
    <source>
        <dbReference type="PROSITE-ProRule" id="PRU00134"/>
    </source>
</evidence>
<dbReference type="Pfam" id="PF01753">
    <property type="entry name" value="zf-MYND"/>
    <property type="match status" value="1"/>
</dbReference>
<dbReference type="Pfam" id="PF00400">
    <property type="entry name" value="WD40"/>
    <property type="match status" value="8"/>
</dbReference>
<evidence type="ECO:0000256" key="2">
    <source>
        <dbReference type="ARBA" id="ARBA00022574"/>
    </source>
</evidence>
<dbReference type="InterPro" id="IPR013934">
    <property type="entry name" value="Utp13_C"/>
</dbReference>
<evidence type="ECO:0000256" key="6">
    <source>
        <dbReference type="ARBA" id="ARBA00022833"/>
    </source>
</evidence>
<dbReference type="InterPro" id="IPR001680">
    <property type="entry name" value="WD40_rpt"/>
</dbReference>
<dbReference type="PROSITE" id="PS50082">
    <property type="entry name" value="WD_REPEATS_2"/>
    <property type="match status" value="8"/>
</dbReference>
<dbReference type="SUPFAM" id="SSF50978">
    <property type="entry name" value="WD40 repeat-like"/>
    <property type="match status" value="2"/>
</dbReference>
<dbReference type="GO" id="GO:0000472">
    <property type="term" value="P:endonucleolytic cleavage to generate mature 5'-end of SSU-rRNA from (SSU-rRNA, 5.8S rRNA, LSU-rRNA)"/>
    <property type="evidence" value="ECO:0007669"/>
    <property type="project" value="TreeGrafter"/>
</dbReference>
<feature type="repeat" description="WD" evidence="9">
    <location>
        <begin position="386"/>
        <end position="425"/>
    </location>
</feature>
<dbReference type="PROSITE" id="PS50865">
    <property type="entry name" value="ZF_MYND_2"/>
    <property type="match status" value="1"/>
</dbReference>
<feature type="repeat" description="WD" evidence="9">
    <location>
        <begin position="741"/>
        <end position="772"/>
    </location>
</feature>
<dbReference type="PRINTS" id="PR00320">
    <property type="entry name" value="GPROTEINBRPT"/>
</dbReference>
<dbReference type="Proteomes" id="UP001210925">
    <property type="component" value="Unassembled WGS sequence"/>
</dbReference>
<evidence type="ECO:0000256" key="9">
    <source>
        <dbReference type="PROSITE-ProRule" id="PRU00221"/>
    </source>
</evidence>
<dbReference type="PROSITE" id="PS00678">
    <property type="entry name" value="WD_REPEATS_1"/>
    <property type="match status" value="3"/>
</dbReference>
<dbReference type="InterPro" id="IPR036322">
    <property type="entry name" value="WD40_repeat_dom_sf"/>
</dbReference>
<keyword evidence="7" id="KW-0539">Nucleus</keyword>
<evidence type="ECO:0000256" key="3">
    <source>
        <dbReference type="ARBA" id="ARBA00022723"/>
    </source>
</evidence>
<keyword evidence="5 8" id="KW-0863">Zinc-finger</keyword>
<gene>
    <name evidence="11" type="primary">TBL3</name>
    <name evidence="11" type="ORF">HK103_004179</name>
</gene>
<dbReference type="EMBL" id="JADGKB010000033">
    <property type="protein sequence ID" value="KAJ3257888.1"/>
    <property type="molecule type" value="Genomic_DNA"/>
</dbReference>
<sequence length="938" mass="106368">MNSIYISSKISRLLNSTPIFCFRHKCYNVATIFCPNCQEAKYCGRECQLTDWLVHKRDCETSRIDCKDIPLANDDFINQFISYFDQTFANYALIANHHLSKTFDKETIVFKIHSEVVDQRFKFSLLEIVKYPVLYLSNSDLKNNPRMIRAFQVVQQWKVSKSQGHEACLFTIFELVNPLDEELRVFSLGQSFSIPLIYKLLEKHQAEINEMLNVNTTNKLYSFKVESTIESIYTGGKVDLVNDFLLTTAGDAVNILDLNDSTRREIKDDSLVTCFATTKDRIIIAFQNQLLKTFDFELQELKSYKVHEAPVLVMDTKSSLVATGSADSTVKCWDIEKGHCTHNFKGHAGIVSALKFHPSKLILASGSDDCKVRVWDLKKKSCLAVLDSHVSVIRGLSFSGDYLFSGSRDKVINKWDMDNFEIALTAPTFESIEALEIVQFNDALAVCTAGESGVIKIWDYETGELLKEQLKDKNNSHEIASLIYNPNRDDFQLISVTSDQNIHLFDLKDSKIKRVRQIAGYNEEILDMVLTGDDNHLAVITNTEQIRLYDVETKNCNIVYGHSDIVLSIATSFDGKLLATGSKDNSAKLWGIDLDSETQLENTASFVGHTGPVTAIAMSKLSNRFLITASEDRTVKFWPLDNLTDPKVADGSLLGVFKGHKRGIWNVKFSPVDQVIATCSTDKTLKIWNIRDYSCIRTFEGHLNTVLNFSFVSTGLQLLSTGSDGLMKLWNVKDGECVGTFDNHEDRIWAVAVNKSESMVFTGSSDSTISIWRDTTVEEQEEKNKDEDARITKEQDLNLFLKRKDFKNALILALQLDQPFKILTILNNVLSERIDKESILGSTSVDQFFTSLSKENLERVLTYLRDWNTHSKHARVAQLVLGLIIKNTDSQKILDIPNSEQILESLLAYSERHLSHATQVVKENYLLDYTLERMDALI</sequence>
<dbReference type="PANTHER" id="PTHR19854">
    <property type="entry name" value="TRANSDUCIN BETA-LIKE 3"/>
    <property type="match status" value="1"/>
</dbReference>
<proteinExistence type="predicted"/>
<feature type="repeat" description="WD" evidence="9">
    <location>
        <begin position="559"/>
        <end position="600"/>
    </location>
</feature>
<dbReference type="CDD" id="cd00200">
    <property type="entry name" value="WD40"/>
    <property type="match status" value="2"/>
</dbReference>
<evidence type="ECO:0000313" key="12">
    <source>
        <dbReference type="Proteomes" id="UP001210925"/>
    </source>
</evidence>
<keyword evidence="2 9" id="KW-0853">WD repeat</keyword>
<dbReference type="InterPro" id="IPR015943">
    <property type="entry name" value="WD40/YVTN_repeat-like_dom_sf"/>
</dbReference>
<evidence type="ECO:0000256" key="5">
    <source>
        <dbReference type="ARBA" id="ARBA00022771"/>
    </source>
</evidence>
<evidence type="ECO:0000313" key="11">
    <source>
        <dbReference type="EMBL" id="KAJ3257888.1"/>
    </source>
</evidence>
<keyword evidence="3" id="KW-0479">Metal-binding</keyword>
<keyword evidence="12" id="KW-1185">Reference proteome</keyword>
<dbReference type="SUPFAM" id="SSF144232">
    <property type="entry name" value="HIT/MYND zinc finger-like"/>
    <property type="match status" value="1"/>
</dbReference>
<reference evidence="11" key="1">
    <citation type="submission" date="2020-05" db="EMBL/GenBank/DDBJ databases">
        <title>Phylogenomic resolution of chytrid fungi.</title>
        <authorList>
            <person name="Stajich J.E."/>
            <person name="Amses K."/>
            <person name="Simmons R."/>
            <person name="Seto K."/>
            <person name="Myers J."/>
            <person name="Bonds A."/>
            <person name="Quandt C.A."/>
            <person name="Barry K."/>
            <person name="Liu P."/>
            <person name="Grigoriev I."/>
            <person name="Longcore J.E."/>
            <person name="James T.Y."/>
        </authorList>
    </citation>
    <scope>NUCLEOTIDE SEQUENCE</scope>
    <source>
        <strain evidence="11">PLAUS21</strain>
    </source>
</reference>
<keyword evidence="4" id="KW-0677">Repeat</keyword>
<evidence type="ECO:0000256" key="1">
    <source>
        <dbReference type="ARBA" id="ARBA00004604"/>
    </source>
</evidence>
<name>A0AAD5Y8M0_9FUNG</name>
<dbReference type="InterPro" id="IPR019775">
    <property type="entry name" value="WD40_repeat_CS"/>
</dbReference>
<dbReference type="Gene3D" id="6.10.140.2220">
    <property type="match status" value="1"/>
</dbReference>
<feature type="repeat" description="WD" evidence="9">
    <location>
        <begin position="657"/>
        <end position="698"/>
    </location>
</feature>
<dbReference type="InterPro" id="IPR002893">
    <property type="entry name" value="Znf_MYND"/>
</dbReference>
<dbReference type="SMART" id="SM00320">
    <property type="entry name" value="WD40"/>
    <property type="match status" value="11"/>
</dbReference>
<dbReference type="GO" id="GO:0030686">
    <property type="term" value="C:90S preribosome"/>
    <property type="evidence" value="ECO:0007669"/>
    <property type="project" value="TreeGrafter"/>
</dbReference>
<dbReference type="GO" id="GO:0000480">
    <property type="term" value="P:endonucleolytic cleavage in 5'-ETS of tricistronic rRNA transcript (SSU-rRNA, 5.8S rRNA, LSU-rRNA)"/>
    <property type="evidence" value="ECO:0007669"/>
    <property type="project" value="TreeGrafter"/>
</dbReference>
<organism evidence="11 12">
    <name type="scientific">Boothiomyces macroporosus</name>
    <dbReference type="NCBI Taxonomy" id="261099"/>
    <lineage>
        <taxon>Eukaryota</taxon>
        <taxon>Fungi</taxon>
        <taxon>Fungi incertae sedis</taxon>
        <taxon>Chytridiomycota</taxon>
        <taxon>Chytridiomycota incertae sedis</taxon>
        <taxon>Chytridiomycetes</taxon>
        <taxon>Rhizophydiales</taxon>
        <taxon>Terramycetaceae</taxon>
        <taxon>Boothiomyces</taxon>
    </lineage>
</organism>
<dbReference type="PROSITE" id="PS50294">
    <property type="entry name" value="WD_REPEATS_REGION"/>
    <property type="match status" value="7"/>
</dbReference>
<evidence type="ECO:0000259" key="10">
    <source>
        <dbReference type="PROSITE" id="PS50865"/>
    </source>
</evidence>
<dbReference type="PANTHER" id="PTHR19854:SF15">
    <property type="entry name" value="TRANSDUCIN BETA-LIKE PROTEIN 3"/>
    <property type="match status" value="1"/>
</dbReference>
<feature type="repeat" description="WD" evidence="9">
    <location>
        <begin position="344"/>
        <end position="385"/>
    </location>
</feature>
<comment type="subcellular location">
    <subcellularLocation>
        <location evidence="1">Nucleus</location>
        <location evidence="1">Nucleolus</location>
    </subcellularLocation>
</comment>
<dbReference type="Gene3D" id="2.130.10.10">
    <property type="entry name" value="YVTN repeat-like/Quinoprotein amine dehydrogenase"/>
    <property type="match status" value="3"/>
</dbReference>
<feature type="repeat" description="WD" evidence="9">
    <location>
        <begin position="699"/>
        <end position="740"/>
    </location>
</feature>
<feature type="domain" description="MYND-type" evidence="10">
    <location>
        <begin position="23"/>
        <end position="59"/>
    </location>
</feature>
<feature type="repeat" description="WD" evidence="9">
    <location>
        <begin position="304"/>
        <end position="343"/>
    </location>
</feature>
<feature type="repeat" description="WD" evidence="9">
    <location>
        <begin position="606"/>
        <end position="642"/>
    </location>
</feature>
<dbReference type="GO" id="GO:0008270">
    <property type="term" value="F:zinc ion binding"/>
    <property type="evidence" value="ECO:0007669"/>
    <property type="project" value="UniProtKB-KW"/>
</dbReference>
<evidence type="ECO:0000256" key="7">
    <source>
        <dbReference type="ARBA" id="ARBA00023242"/>
    </source>
</evidence>
<dbReference type="AlphaFoldDB" id="A0AAD5Y8M0"/>
<evidence type="ECO:0000256" key="4">
    <source>
        <dbReference type="ARBA" id="ARBA00022737"/>
    </source>
</evidence>
<comment type="caution">
    <text evidence="11">The sequence shown here is derived from an EMBL/GenBank/DDBJ whole genome shotgun (WGS) entry which is preliminary data.</text>
</comment>
<dbReference type="Pfam" id="PF08625">
    <property type="entry name" value="Utp13"/>
    <property type="match status" value="1"/>
</dbReference>
<accession>A0AAD5Y8M0</accession>
<keyword evidence="6" id="KW-0862">Zinc</keyword>
<protein>
    <submittedName>
        <fullName evidence="11">Transducin (Beta)-like 3</fullName>
    </submittedName>
</protein>
<dbReference type="GO" id="GO:0034511">
    <property type="term" value="F:U3 snoRNA binding"/>
    <property type="evidence" value="ECO:0007669"/>
    <property type="project" value="TreeGrafter"/>
</dbReference>
<dbReference type="InterPro" id="IPR020472">
    <property type="entry name" value="WD40_PAC1"/>
</dbReference>
<dbReference type="GO" id="GO:0032040">
    <property type="term" value="C:small-subunit processome"/>
    <property type="evidence" value="ECO:0007669"/>
    <property type="project" value="InterPro"/>
</dbReference>